<reference evidence="2 3" key="1">
    <citation type="submission" date="2016-11" db="EMBL/GenBank/DDBJ databases">
        <authorList>
            <person name="Jaros S."/>
            <person name="Januszkiewicz K."/>
            <person name="Wedrychowicz H."/>
        </authorList>
    </citation>
    <scope>NUCLEOTIDE SEQUENCE [LARGE SCALE GENOMIC DNA]</scope>
    <source>
        <strain evidence="2 3">CGMCC 4.5723</strain>
    </source>
</reference>
<evidence type="ECO:0000256" key="1">
    <source>
        <dbReference type="SAM" id="Phobius"/>
    </source>
</evidence>
<keyword evidence="1" id="KW-0472">Membrane</keyword>
<keyword evidence="1" id="KW-0812">Transmembrane</keyword>
<proteinExistence type="predicted"/>
<feature type="transmembrane region" description="Helical" evidence="1">
    <location>
        <begin position="59"/>
        <end position="78"/>
    </location>
</feature>
<gene>
    <name evidence="2" type="ORF">SAMN05421803_101130</name>
</gene>
<keyword evidence="1" id="KW-1133">Transmembrane helix</keyword>
<accession>A0A1M6AVS4</accession>
<dbReference type="RefSeq" id="WP_143173226.1">
    <property type="nucleotide sequence ID" value="NZ_FQZK01000001.1"/>
</dbReference>
<feature type="transmembrane region" description="Helical" evidence="1">
    <location>
        <begin position="12"/>
        <end position="39"/>
    </location>
</feature>
<evidence type="ECO:0000313" key="2">
    <source>
        <dbReference type="EMBL" id="SHI40537.1"/>
    </source>
</evidence>
<sequence length="81" mass="8620">MSGTLRLMFVEARIYGLALVVGSLLLVQGYGAALTRLFWGVEWGPLAWAGERVALPDGSPLMVGGLGLTFLLAVCFAVQHD</sequence>
<name>A0A1M6AVS4_9ACTN</name>
<dbReference type="AlphaFoldDB" id="A0A1M6AVS4"/>
<evidence type="ECO:0000313" key="3">
    <source>
        <dbReference type="Proteomes" id="UP000184452"/>
    </source>
</evidence>
<dbReference type="Proteomes" id="UP000184452">
    <property type="component" value="Unassembled WGS sequence"/>
</dbReference>
<dbReference type="EMBL" id="FQZK01000001">
    <property type="protein sequence ID" value="SHI40537.1"/>
    <property type="molecule type" value="Genomic_DNA"/>
</dbReference>
<organism evidence="2 3">
    <name type="scientific">Nocardiopsis flavescens</name>
    <dbReference type="NCBI Taxonomy" id="758803"/>
    <lineage>
        <taxon>Bacteria</taxon>
        <taxon>Bacillati</taxon>
        <taxon>Actinomycetota</taxon>
        <taxon>Actinomycetes</taxon>
        <taxon>Streptosporangiales</taxon>
        <taxon>Nocardiopsidaceae</taxon>
        <taxon>Nocardiopsis</taxon>
    </lineage>
</organism>
<dbReference type="OrthoDB" id="4568663at2"/>
<keyword evidence="3" id="KW-1185">Reference proteome</keyword>
<protein>
    <submittedName>
        <fullName evidence="2">Uncharacterized protein</fullName>
    </submittedName>
</protein>